<dbReference type="InterPro" id="IPR016123">
    <property type="entry name" value="Mog1/PsbP_a/b/a-sand"/>
</dbReference>
<dbReference type="AlphaFoldDB" id="A0A1X1DBI9"/>
<dbReference type="Pfam" id="PF08786">
    <property type="entry name" value="DcrB"/>
    <property type="match status" value="1"/>
</dbReference>
<dbReference type="KEGG" id="pgz:C2E15_03675"/>
<dbReference type="SUPFAM" id="SSF55724">
    <property type="entry name" value="Mog1p/PsbP-like"/>
    <property type="match status" value="1"/>
</dbReference>
<evidence type="ECO:0008006" key="3">
    <source>
        <dbReference type="Google" id="ProtNLM"/>
    </source>
</evidence>
<organism evidence="1 2">
    <name type="scientific">Mixta gaviniae</name>
    <dbReference type="NCBI Taxonomy" id="665914"/>
    <lineage>
        <taxon>Bacteria</taxon>
        <taxon>Pseudomonadati</taxon>
        <taxon>Pseudomonadota</taxon>
        <taxon>Gammaproteobacteria</taxon>
        <taxon>Enterobacterales</taxon>
        <taxon>Erwiniaceae</taxon>
        <taxon>Mixta</taxon>
    </lineage>
</organism>
<accession>A0A1X1DBI9</accession>
<dbReference type="Gene3D" id="3.40.1000.10">
    <property type="entry name" value="Mog1/PsbP, alpha/beta/alpha sandwich"/>
    <property type="match status" value="1"/>
</dbReference>
<gene>
    <name evidence="1" type="ORF">C2E15_03675</name>
</gene>
<dbReference type="InterPro" id="IPR014894">
    <property type="entry name" value="DcrB/EagT6"/>
</dbReference>
<dbReference type="OrthoDB" id="8775251at2"/>
<proteinExistence type="predicted"/>
<reference evidence="1 2" key="1">
    <citation type="submission" date="2018-01" db="EMBL/GenBank/DDBJ databases">
        <title>Complete and assembled Genome of Pantoea gaviniae DSM22758T.</title>
        <authorList>
            <person name="Stevens M.J.A."/>
            <person name="Zurfluh K."/>
            <person name="Stephan R."/>
        </authorList>
    </citation>
    <scope>NUCLEOTIDE SEQUENCE [LARGE SCALE GENOMIC DNA]</scope>
    <source>
        <strain evidence="1 2">DSM 22758</strain>
    </source>
</reference>
<evidence type="ECO:0000313" key="2">
    <source>
        <dbReference type="Proteomes" id="UP000238365"/>
    </source>
</evidence>
<dbReference type="EMBL" id="CP026377">
    <property type="protein sequence ID" value="AUX92280.1"/>
    <property type="molecule type" value="Genomic_DNA"/>
</dbReference>
<dbReference type="RefSeq" id="WP_104956179.1">
    <property type="nucleotide sequence ID" value="NZ_CP026377.1"/>
</dbReference>
<dbReference type="Proteomes" id="UP000238365">
    <property type="component" value="Chromosome"/>
</dbReference>
<name>A0A1X1DBI9_9GAMM</name>
<sequence>MNYTLPEGSFTLFPAAWQDATMNILRDEESGLALVVSRGPIPDGSDFEQEFHRQWEMLRPQMGEIEQGDFMRVSAGRERTIRAVEVETVFTRNGQSQWQKQLALQAPEQPVLLVFTLSAQHAFSEQDAQRWETIKQTLTLNDNRNV</sequence>
<protein>
    <recommendedName>
        <fullName evidence="3">DUF1795 domain-containing protein</fullName>
    </recommendedName>
</protein>
<keyword evidence="2" id="KW-1185">Reference proteome</keyword>
<evidence type="ECO:0000313" key="1">
    <source>
        <dbReference type="EMBL" id="AUX92280.1"/>
    </source>
</evidence>